<dbReference type="AlphaFoldDB" id="A0A182EP20"/>
<evidence type="ECO:0000259" key="1">
    <source>
        <dbReference type="Pfam" id="PF23003"/>
    </source>
</evidence>
<dbReference type="InterPro" id="IPR055119">
    <property type="entry name" value="Mig18_Fn1"/>
</dbReference>
<reference evidence="4" key="1">
    <citation type="submission" date="2016-06" db="UniProtKB">
        <authorList>
            <consortium name="WormBaseParasite"/>
        </authorList>
    </citation>
    <scope>IDENTIFICATION</scope>
</reference>
<evidence type="ECO:0000313" key="3">
    <source>
        <dbReference type="Proteomes" id="UP000271087"/>
    </source>
</evidence>
<dbReference type="STRING" id="42157.A0A182EP20"/>
<evidence type="ECO:0000313" key="2">
    <source>
        <dbReference type="EMBL" id="VDM93555.1"/>
    </source>
</evidence>
<organism evidence="4">
    <name type="scientific">Onchocerca ochengi</name>
    <name type="common">Filarial nematode worm</name>
    <dbReference type="NCBI Taxonomy" id="42157"/>
    <lineage>
        <taxon>Eukaryota</taxon>
        <taxon>Metazoa</taxon>
        <taxon>Ecdysozoa</taxon>
        <taxon>Nematoda</taxon>
        <taxon>Chromadorea</taxon>
        <taxon>Rhabditida</taxon>
        <taxon>Spirurina</taxon>
        <taxon>Spiruromorpha</taxon>
        <taxon>Filarioidea</taxon>
        <taxon>Onchocercidae</taxon>
        <taxon>Onchocerca</taxon>
    </lineage>
</organism>
<proteinExistence type="predicted"/>
<dbReference type="OrthoDB" id="5911931at2759"/>
<accession>A0A182EP20</accession>
<reference evidence="2 3" key="2">
    <citation type="submission" date="2018-08" db="EMBL/GenBank/DDBJ databases">
        <authorList>
            <person name="Laetsch R D."/>
            <person name="Stevens L."/>
            <person name="Kumar S."/>
            <person name="Blaxter L. M."/>
        </authorList>
    </citation>
    <scope>NUCLEOTIDE SEQUENCE [LARGE SCALE GENOMIC DNA]</scope>
</reference>
<sequence length="171" mass="19778">MPVGDFIYYCKIENGRCQKICVGCNFKNTSLYDGDRYYKDDTVFMCEVRPDKFSHKPVACIVRDKSGKIVERIVGCRWYQETNQSKVEQECVLENDKAIVKTLGCIFVYKGYDTLFLNPNTYTIWHQQVDGKAIGVLCRQSKNDSIPILETFNVEEITQKISGLRYDQPRG</sequence>
<evidence type="ECO:0000313" key="4">
    <source>
        <dbReference type="WBParaSite" id="nOo.2.0.1.t09875-RA"/>
    </source>
</evidence>
<feature type="domain" description="Abnormal cell migration protein 18-like fibronectin type I" evidence="1">
    <location>
        <begin position="4"/>
        <end position="52"/>
    </location>
</feature>
<dbReference type="Proteomes" id="UP000271087">
    <property type="component" value="Unassembled WGS sequence"/>
</dbReference>
<dbReference type="EMBL" id="UYRW01005151">
    <property type="protein sequence ID" value="VDM93555.1"/>
    <property type="molecule type" value="Genomic_DNA"/>
</dbReference>
<name>A0A182EP20_ONCOC</name>
<keyword evidence="3" id="KW-1185">Reference proteome</keyword>
<gene>
    <name evidence="2" type="ORF">NOO_LOCUS9875</name>
</gene>
<protein>
    <recommendedName>
        <fullName evidence="1">Abnormal cell migration protein 18-like fibronectin type I domain-containing protein</fullName>
    </recommendedName>
</protein>
<dbReference type="WBParaSite" id="nOo.2.0.1.t09875-RA">
    <property type="protein sequence ID" value="nOo.2.0.1.t09875-RA"/>
    <property type="gene ID" value="nOo.2.0.1.g09875"/>
</dbReference>
<dbReference type="Pfam" id="PF23003">
    <property type="entry name" value="Fn1_2"/>
    <property type="match status" value="1"/>
</dbReference>